<organism evidence="1 2">
    <name type="scientific">Halobacteriovorax vibrionivorans</name>
    <dbReference type="NCBI Taxonomy" id="2152716"/>
    <lineage>
        <taxon>Bacteria</taxon>
        <taxon>Pseudomonadati</taxon>
        <taxon>Bdellovibrionota</taxon>
        <taxon>Bacteriovoracia</taxon>
        <taxon>Bacteriovoracales</taxon>
        <taxon>Halobacteriovoraceae</taxon>
        <taxon>Halobacteriovorax</taxon>
    </lineage>
</organism>
<dbReference type="Proteomes" id="UP000443582">
    <property type="component" value="Unassembled WGS sequence"/>
</dbReference>
<proteinExistence type="predicted"/>
<comment type="caution">
    <text evidence="1">The sequence shown here is derived from an EMBL/GenBank/DDBJ whole genome shotgun (WGS) entry which is preliminary data.</text>
</comment>
<evidence type="ECO:0000313" key="1">
    <source>
        <dbReference type="EMBL" id="RZF22796.1"/>
    </source>
</evidence>
<keyword evidence="2" id="KW-1185">Reference proteome</keyword>
<accession>A0ABY0IIL0</accession>
<evidence type="ECO:0000313" key="2">
    <source>
        <dbReference type="Proteomes" id="UP000443582"/>
    </source>
</evidence>
<sequence>MDKKFETLYYFMNENVSVIETKRTDLGDDAKKEELYQWYFVFNEELSLEKLEFESAFVDQVNGNEINVRKFKNAEFRFDDSFGKFQNKEGGHIIMKVPNAVLPQPLEDLISKNL</sequence>
<protein>
    <submittedName>
        <fullName evidence="1">Uncharacterized protein</fullName>
    </submittedName>
</protein>
<dbReference type="RefSeq" id="WP_114705742.1">
    <property type="nucleotide sequence ID" value="NZ_QDKL01000001.1"/>
</dbReference>
<reference evidence="2" key="1">
    <citation type="journal article" date="2019" name="Int. J. Syst. Evol. Microbiol.">
        <title>Halobacteriovorax valvorus sp. nov., a novel prokaryotic predator isolated from coastal seawater of China.</title>
        <authorList>
            <person name="Chen M.-X."/>
        </authorList>
    </citation>
    <scope>NUCLEOTIDE SEQUENCE [LARGE SCALE GENOMIC DNA]</scope>
    <source>
        <strain evidence="2">BL9</strain>
    </source>
</reference>
<gene>
    <name evidence="1" type="ORF">DAY19_03215</name>
</gene>
<dbReference type="EMBL" id="QDKL01000001">
    <property type="protein sequence ID" value="RZF22796.1"/>
    <property type="molecule type" value="Genomic_DNA"/>
</dbReference>
<name>A0ABY0IIL0_9BACT</name>